<evidence type="ECO:0000256" key="8">
    <source>
        <dbReference type="ARBA" id="ARBA00023004"/>
    </source>
</evidence>
<evidence type="ECO:0000256" key="6">
    <source>
        <dbReference type="ARBA" id="ARBA00022723"/>
    </source>
</evidence>
<comment type="subunit">
    <text evidence="11">Heterodimer of subunit A (variable subunit) and subunit B (catalytic subunit). Heterodimeric FTR forms a complex with ferredoxin and thioredoxin.</text>
</comment>
<dbReference type="PANTHER" id="PTHR35113">
    <property type="entry name" value="FERREDOXIN-THIOREDOXIN REDUCTASE CATALYTIC CHAIN, CHLOROPLASTIC"/>
    <property type="match status" value="1"/>
</dbReference>
<evidence type="ECO:0000313" key="15">
    <source>
        <dbReference type="Proteomes" id="UP000237350"/>
    </source>
</evidence>
<dbReference type="GO" id="GO:0046872">
    <property type="term" value="F:metal ion binding"/>
    <property type="evidence" value="ECO:0007669"/>
    <property type="project" value="UniProtKB-KW"/>
</dbReference>
<dbReference type="GO" id="GO:0016730">
    <property type="term" value="F:oxidoreductase activity, acting on iron-sulfur proteins as donors"/>
    <property type="evidence" value="ECO:0007669"/>
    <property type="project" value="InterPro"/>
</dbReference>
<organism evidence="14 15">
    <name type="scientific">Alkalispirochaeta sphaeroplastigenens</name>
    <dbReference type="NCBI Taxonomy" id="1187066"/>
    <lineage>
        <taxon>Bacteria</taxon>
        <taxon>Pseudomonadati</taxon>
        <taxon>Spirochaetota</taxon>
        <taxon>Spirochaetia</taxon>
        <taxon>Spirochaetales</taxon>
        <taxon>Spirochaetaceae</taxon>
        <taxon>Alkalispirochaeta</taxon>
    </lineage>
</organism>
<gene>
    <name evidence="14" type="ORF">AU468_07780</name>
</gene>
<dbReference type="GO" id="GO:0051539">
    <property type="term" value="F:4 iron, 4 sulfur cluster binding"/>
    <property type="evidence" value="ECO:0007669"/>
    <property type="project" value="UniProtKB-KW"/>
</dbReference>
<comment type="function">
    <text evidence="2">Catalytic subunit of the ferredoxin-thioredoxin reductase (FTR), which catalyzes the two-electron reduction of thioredoxins by the electrons provided by reduced ferredoxin.</text>
</comment>
<dbReference type="InterPro" id="IPR036644">
    <property type="entry name" value="FTR_bsu_sf"/>
</dbReference>
<dbReference type="RefSeq" id="WP_103680226.1">
    <property type="nucleotide sequence ID" value="NZ_LPWH01000065.1"/>
</dbReference>
<reference evidence="15" key="1">
    <citation type="submission" date="2015-12" db="EMBL/GenBank/DDBJ databases">
        <authorList>
            <person name="Lodha T.D."/>
            <person name="Chintalapati S."/>
            <person name="Chintalapati V.R."/>
            <person name="Sravanthi T."/>
        </authorList>
    </citation>
    <scope>NUCLEOTIDE SEQUENCE [LARGE SCALE GENOMIC DNA]</scope>
    <source>
        <strain evidence="15">JC133</strain>
    </source>
</reference>
<evidence type="ECO:0000256" key="10">
    <source>
        <dbReference type="ARBA" id="ARBA00023157"/>
    </source>
</evidence>
<evidence type="ECO:0000256" key="11">
    <source>
        <dbReference type="ARBA" id="ARBA00026011"/>
    </source>
</evidence>
<keyword evidence="6" id="KW-0479">Metal-binding</keyword>
<evidence type="ECO:0000256" key="3">
    <source>
        <dbReference type="ARBA" id="ARBA00007941"/>
    </source>
</evidence>
<dbReference type="AlphaFoldDB" id="A0A2S4JQ75"/>
<sequence>MKKRSLEETRRFIEQAARHYGWVPVQDQEFHDQIARGLTENVNRYGYYLCPCRDGEGLRQEDRDIICPCRYAAPDIDDHGQCFCGLFLSPGKAREGSPVSQIPERRPQNY</sequence>
<dbReference type="OrthoDB" id="9782739at2"/>
<dbReference type="EC" id="1.8.7.2" evidence="4"/>
<dbReference type="Pfam" id="PF02943">
    <property type="entry name" value="FeThRed_B"/>
    <property type="match status" value="1"/>
</dbReference>
<evidence type="ECO:0000256" key="7">
    <source>
        <dbReference type="ARBA" id="ARBA00023002"/>
    </source>
</evidence>
<evidence type="ECO:0000256" key="12">
    <source>
        <dbReference type="ARBA" id="ARBA00030295"/>
    </source>
</evidence>
<dbReference type="Proteomes" id="UP000237350">
    <property type="component" value="Unassembled WGS sequence"/>
</dbReference>
<evidence type="ECO:0000256" key="4">
    <source>
        <dbReference type="ARBA" id="ARBA00012358"/>
    </source>
</evidence>
<keyword evidence="9" id="KW-0411">Iron-sulfur</keyword>
<dbReference type="PANTHER" id="PTHR35113:SF1">
    <property type="entry name" value="FERREDOXIN-THIOREDOXIN REDUCTASE CATALYTIC CHAIN, CHLOROPLASTIC"/>
    <property type="match status" value="1"/>
</dbReference>
<name>A0A2S4JQ75_9SPIO</name>
<comment type="catalytic activity">
    <reaction evidence="13">
        <text>[thioredoxin]-disulfide + 2 reduced [2Fe-2S]-[ferredoxin] + 2 H(+) = [thioredoxin]-dithiol + 2 oxidized [2Fe-2S]-[ferredoxin]</text>
        <dbReference type="Rhea" id="RHEA:42336"/>
        <dbReference type="Rhea" id="RHEA-COMP:10000"/>
        <dbReference type="Rhea" id="RHEA-COMP:10001"/>
        <dbReference type="Rhea" id="RHEA-COMP:10698"/>
        <dbReference type="Rhea" id="RHEA-COMP:10700"/>
        <dbReference type="ChEBI" id="CHEBI:15378"/>
        <dbReference type="ChEBI" id="CHEBI:29950"/>
        <dbReference type="ChEBI" id="CHEBI:33737"/>
        <dbReference type="ChEBI" id="CHEBI:33738"/>
        <dbReference type="ChEBI" id="CHEBI:50058"/>
        <dbReference type="EC" id="1.8.7.2"/>
    </reaction>
</comment>
<keyword evidence="15" id="KW-1185">Reference proteome</keyword>
<evidence type="ECO:0000256" key="5">
    <source>
        <dbReference type="ARBA" id="ARBA00022485"/>
    </source>
</evidence>
<evidence type="ECO:0000256" key="13">
    <source>
        <dbReference type="ARBA" id="ARBA00048150"/>
    </source>
</evidence>
<comment type="cofactor">
    <cofactor evidence="1">
        <name>[4Fe-4S] cluster</name>
        <dbReference type="ChEBI" id="CHEBI:49883"/>
    </cofactor>
</comment>
<evidence type="ECO:0000256" key="1">
    <source>
        <dbReference type="ARBA" id="ARBA00001966"/>
    </source>
</evidence>
<dbReference type="SUPFAM" id="SSF57662">
    <property type="entry name" value="Ferredoxin thioredoxin reductase (FTR), catalytic beta chain"/>
    <property type="match status" value="1"/>
</dbReference>
<comment type="caution">
    <text evidence="14">The sequence shown here is derived from an EMBL/GenBank/DDBJ whole genome shotgun (WGS) entry which is preliminary data.</text>
</comment>
<keyword evidence="8" id="KW-0408">Iron</keyword>
<dbReference type="Gene3D" id="3.90.460.10">
    <property type="entry name" value="Ferredoxin thioredoxin reductase catalytic beta subunit"/>
    <property type="match status" value="1"/>
</dbReference>
<evidence type="ECO:0000256" key="9">
    <source>
        <dbReference type="ARBA" id="ARBA00023014"/>
    </source>
</evidence>
<evidence type="ECO:0000313" key="14">
    <source>
        <dbReference type="EMBL" id="POR01632.1"/>
    </source>
</evidence>
<proteinExistence type="inferred from homology"/>
<keyword evidence="10" id="KW-1015">Disulfide bond</keyword>
<dbReference type="InterPro" id="IPR004209">
    <property type="entry name" value="FTR_bsu"/>
</dbReference>
<dbReference type="EMBL" id="LPWH01000065">
    <property type="protein sequence ID" value="POR01632.1"/>
    <property type="molecule type" value="Genomic_DNA"/>
</dbReference>
<protein>
    <recommendedName>
        <fullName evidence="4">ferredoxin:thioredoxin reductase</fullName>
        <ecNumber evidence="4">1.8.7.2</ecNumber>
    </recommendedName>
    <alternativeName>
        <fullName evidence="12">Ferredoxin-thioredoxin reductase subunit B</fullName>
    </alternativeName>
</protein>
<accession>A0A2S4JQ75</accession>
<keyword evidence="5" id="KW-0004">4Fe-4S</keyword>
<keyword evidence="7" id="KW-0560">Oxidoreductase</keyword>
<comment type="similarity">
    <text evidence="3">Belongs to the ferredoxin thioredoxin reductase beta subunit family.</text>
</comment>
<evidence type="ECO:0000256" key="2">
    <source>
        <dbReference type="ARBA" id="ARBA00003945"/>
    </source>
</evidence>